<evidence type="ECO:0000256" key="3">
    <source>
        <dbReference type="HAMAP-Rule" id="MF_00187"/>
    </source>
</evidence>
<feature type="active site" description="Cysteine persulfide intermediate" evidence="3">
    <location>
        <position position="125"/>
    </location>
</feature>
<dbReference type="NCBIfam" id="NF001943">
    <property type="entry name" value="PRK00724.1-2"/>
    <property type="match status" value="1"/>
</dbReference>
<gene>
    <name evidence="3 4" type="primary">fdhD</name>
    <name evidence="4" type="ORF">ACFOUO_00680</name>
</gene>
<keyword evidence="5" id="KW-1185">Reference proteome</keyword>
<keyword evidence="2 3" id="KW-0501">Molybdenum cofactor biosynthesis</keyword>
<sequence>MKTSRRSRIFRQRVQQVEGETSRIRQDVLAVEEPLEIRLTSPQLSDPVPISVTMRTPGDDFELAAGFLFTEGILPSHNLIHSITYCQEPKVDGEQHYNIVNVRLQSGAPLDLKRLTRHFYTGSSCGVCGKASLEAIRVQGVQPLPGGFCVDVSIISRLGKALRREQQIFEQTGGLHAAGQFDADGNLIALREDVGRHNAVDKLFGHAFLNGQTPLHRSILMVSGRTSFEIMQKAAVAGVPIVAAVSAPSSLACDLARKFNITLIGFARSDRFNLYSCGERIRSIGANQPK</sequence>
<feature type="binding site" evidence="3">
    <location>
        <begin position="266"/>
        <end position="271"/>
    </location>
    <ligand>
        <name>Mo-bis(molybdopterin guanine dinucleotide)</name>
        <dbReference type="ChEBI" id="CHEBI:60539"/>
    </ligand>
</feature>
<dbReference type="SUPFAM" id="SSF53927">
    <property type="entry name" value="Cytidine deaminase-like"/>
    <property type="match status" value="1"/>
</dbReference>
<evidence type="ECO:0000313" key="4">
    <source>
        <dbReference type="EMBL" id="MFC4075328.1"/>
    </source>
</evidence>
<evidence type="ECO:0000256" key="1">
    <source>
        <dbReference type="ARBA" id="ARBA00022490"/>
    </source>
</evidence>
<dbReference type="PIRSF" id="PIRSF015626">
    <property type="entry name" value="FdhD"/>
    <property type="match status" value="1"/>
</dbReference>
<comment type="function">
    <text evidence="3">Required for formate dehydrogenase (FDH) activity. Acts as a sulfur carrier protein that transfers sulfur from IscS to the molybdenum cofactor prior to its insertion into FDH.</text>
</comment>
<dbReference type="RefSeq" id="WP_380701133.1">
    <property type="nucleotide sequence ID" value="NZ_JBHSAP010000003.1"/>
</dbReference>
<name>A0ABV8J8V3_9BACL</name>
<dbReference type="InterPro" id="IPR016193">
    <property type="entry name" value="Cytidine_deaminase-like"/>
</dbReference>
<protein>
    <recommendedName>
        <fullName evidence="3">Sulfur carrier protein FdhD</fullName>
    </recommendedName>
</protein>
<evidence type="ECO:0000256" key="2">
    <source>
        <dbReference type="ARBA" id="ARBA00023150"/>
    </source>
</evidence>
<keyword evidence="1 3" id="KW-0963">Cytoplasm</keyword>
<comment type="subcellular location">
    <subcellularLocation>
        <location evidence="3">Cytoplasm</location>
    </subcellularLocation>
</comment>
<dbReference type="HAMAP" id="MF_00187">
    <property type="entry name" value="FdhD"/>
    <property type="match status" value="1"/>
</dbReference>
<comment type="similarity">
    <text evidence="3">Belongs to the FdhD family.</text>
</comment>
<dbReference type="Gene3D" id="3.10.20.10">
    <property type="match status" value="1"/>
</dbReference>
<accession>A0ABV8J8V3</accession>
<dbReference type="Gene3D" id="3.40.140.10">
    <property type="entry name" value="Cytidine Deaminase, domain 2"/>
    <property type="match status" value="1"/>
</dbReference>
<dbReference type="EMBL" id="JBHSAP010000003">
    <property type="protein sequence ID" value="MFC4075328.1"/>
    <property type="molecule type" value="Genomic_DNA"/>
</dbReference>
<reference evidence="5" key="1">
    <citation type="journal article" date="2019" name="Int. J. Syst. Evol. Microbiol.">
        <title>The Global Catalogue of Microorganisms (GCM) 10K type strain sequencing project: providing services to taxonomists for standard genome sequencing and annotation.</title>
        <authorList>
            <consortium name="The Broad Institute Genomics Platform"/>
            <consortium name="The Broad Institute Genome Sequencing Center for Infectious Disease"/>
            <person name="Wu L."/>
            <person name="Ma J."/>
        </authorList>
    </citation>
    <scope>NUCLEOTIDE SEQUENCE [LARGE SCALE GENOMIC DNA]</scope>
    <source>
        <strain evidence="5">IBRC-M 10813</strain>
    </source>
</reference>
<dbReference type="PANTHER" id="PTHR30592:SF1">
    <property type="entry name" value="SULFUR CARRIER PROTEIN FDHD"/>
    <property type="match status" value="1"/>
</dbReference>
<organism evidence="4 5">
    <name type="scientific">Salinithrix halophila</name>
    <dbReference type="NCBI Taxonomy" id="1485204"/>
    <lineage>
        <taxon>Bacteria</taxon>
        <taxon>Bacillati</taxon>
        <taxon>Bacillota</taxon>
        <taxon>Bacilli</taxon>
        <taxon>Bacillales</taxon>
        <taxon>Thermoactinomycetaceae</taxon>
        <taxon>Salinithrix</taxon>
    </lineage>
</organism>
<dbReference type="Proteomes" id="UP001595843">
    <property type="component" value="Unassembled WGS sequence"/>
</dbReference>
<dbReference type="NCBIfam" id="TIGR00129">
    <property type="entry name" value="fdhD_narQ"/>
    <property type="match status" value="1"/>
</dbReference>
<comment type="caution">
    <text evidence="4">The sequence shown here is derived from an EMBL/GenBank/DDBJ whole genome shotgun (WGS) entry which is preliminary data.</text>
</comment>
<dbReference type="PANTHER" id="PTHR30592">
    <property type="entry name" value="FORMATE DEHYDROGENASE"/>
    <property type="match status" value="1"/>
</dbReference>
<proteinExistence type="inferred from homology"/>
<evidence type="ECO:0000313" key="5">
    <source>
        <dbReference type="Proteomes" id="UP001595843"/>
    </source>
</evidence>
<dbReference type="Pfam" id="PF02634">
    <property type="entry name" value="FdhD-NarQ"/>
    <property type="match status" value="1"/>
</dbReference>
<dbReference type="InterPro" id="IPR003786">
    <property type="entry name" value="FdhD"/>
</dbReference>